<dbReference type="PANTHER" id="PTHR22775">
    <property type="entry name" value="SORTING NEXIN"/>
    <property type="match status" value="1"/>
</dbReference>
<accession>A0ABD2NUR4</accession>
<dbReference type="InterPro" id="IPR037437">
    <property type="entry name" value="SNX13_PX"/>
</dbReference>
<evidence type="ECO:0000259" key="6">
    <source>
        <dbReference type="PROSITE" id="PS51207"/>
    </source>
</evidence>
<evidence type="ECO:0000259" key="4">
    <source>
        <dbReference type="PROSITE" id="PS50132"/>
    </source>
</evidence>
<dbReference type="PROSITE" id="PS51207">
    <property type="entry name" value="PXA"/>
    <property type="match status" value="1"/>
</dbReference>
<organism evidence="7 8">
    <name type="scientific">Cryptolaemus montrouzieri</name>
    <dbReference type="NCBI Taxonomy" id="559131"/>
    <lineage>
        <taxon>Eukaryota</taxon>
        <taxon>Metazoa</taxon>
        <taxon>Ecdysozoa</taxon>
        <taxon>Arthropoda</taxon>
        <taxon>Hexapoda</taxon>
        <taxon>Insecta</taxon>
        <taxon>Pterygota</taxon>
        <taxon>Neoptera</taxon>
        <taxon>Endopterygota</taxon>
        <taxon>Coleoptera</taxon>
        <taxon>Polyphaga</taxon>
        <taxon>Cucujiformia</taxon>
        <taxon>Coccinelloidea</taxon>
        <taxon>Coccinellidae</taxon>
        <taxon>Scymninae</taxon>
        <taxon>Scymnini</taxon>
        <taxon>Cryptolaemus</taxon>
    </lineage>
</organism>
<dbReference type="Proteomes" id="UP001516400">
    <property type="component" value="Unassembled WGS sequence"/>
</dbReference>
<dbReference type="InterPro" id="IPR016137">
    <property type="entry name" value="RGS"/>
</dbReference>
<dbReference type="Pfam" id="PF08628">
    <property type="entry name" value="Nexin_C"/>
    <property type="match status" value="1"/>
</dbReference>
<feature type="region of interest" description="Disordered" evidence="2">
    <location>
        <begin position="203"/>
        <end position="223"/>
    </location>
</feature>
<feature type="domain" description="RGS" evidence="4">
    <location>
        <begin position="442"/>
        <end position="569"/>
    </location>
</feature>
<dbReference type="Pfam" id="PF00787">
    <property type="entry name" value="PX"/>
    <property type="match status" value="1"/>
</dbReference>
<keyword evidence="3" id="KW-0812">Transmembrane</keyword>
<dbReference type="CDD" id="cd06873">
    <property type="entry name" value="PX_SNX13"/>
    <property type="match status" value="1"/>
</dbReference>
<evidence type="ECO:0000256" key="1">
    <source>
        <dbReference type="ARBA" id="ARBA00010883"/>
    </source>
</evidence>
<dbReference type="SUPFAM" id="SSF64268">
    <property type="entry name" value="PX domain"/>
    <property type="match status" value="1"/>
</dbReference>
<evidence type="ECO:0008006" key="9">
    <source>
        <dbReference type="Google" id="ProtNLM"/>
    </source>
</evidence>
<dbReference type="SMART" id="SM00313">
    <property type="entry name" value="PXA"/>
    <property type="match status" value="1"/>
</dbReference>
<dbReference type="PANTHER" id="PTHR22775:SF3">
    <property type="entry name" value="SORTING NEXIN-13"/>
    <property type="match status" value="1"/>
</dbReference>
<keyword evidence="3" id="KW-0472">Membrane</keyword>
<comment type="caution">
    <text evidence="7">The sequence shown here is derived from an EMBL/GenBank/DDBJ whole genome shotgun (WGS) entry which is preliminary data.</text>
</comment>
<dbReference type="SUPFAM" id="SSF48097">
    <property type="entry name" value="Regulator of G-protein signaling, RGS"/>
    <property type="match status" value="1"/>
</dbReference>
<gene>
    <name evidence="7" type="ORF">HHI36_005550</name>
</gene>
<dbReference type="InterPro" id="IPR036305">
    <property type="entry name" value="RGS_sf"/>
</dbReference>
<keyword evidence="3" id="KW-1133">Transmembrane helix</keyword>
<dbReference type="SMART" id="SM00312">
    <property type="entry name" value="PX"/>
    <property type="match status" value="1"/>
</dbReference>
<dbReference type="InterPro" id="IPR001683">
    <property type="entry name" value="PX_dom"/>
</dbReference>
<feature type="domain" description="PX" evidence="5">
    <location>
        <begin position="697"/>
        <end position="818"/>
    </location>
</feature>
<dbReference type="InterPro" id="IPR044926">
    <property type="entry name" value="RGS_subdomain_2"/>
</dbReference>
<comment type="similarity">
    <text evidence="1">Belongs to the sorting nexin family.</text>
</comment>
<dbReference type="AlphaFoldDB" id="A0ABD2NUR4"/>
<feature type="transmembrane region" description="Helical" evidence="3">
    <location>
        <begin position="32"/>
        <end position="59"/>
    </location>
</feature>
<dbReference type="PROSITE" id="PS50195">
    <property type="entry name" value="PX"/>
    <property type="match status" value="1"/>
</dbReference>
<reference evidence="7 8" key="1">
    <citation type="journal article" date="2021" name="BMC Biol.">
        <title>Horizontally acquired antibacterial genes associated with adaptive radiation of ladybird beetles.</title>
        <authorList>
            <person name="Li H.S."/>
            <person name="Tang X.F."/>
            <person name="Huang Y.H."/>
            <person name="Xu Z.Y."/>
            <person name="Chen M.L."/>
            <person name="Du X.Y."/>
            <person name="Qiu B.Y."/>
            <person name="Chen P.T."/>
            <person name="Zhang W."/>
            <person name="Slipinski A."/>
            <person name="Escalona H.E."/>
            <person name="Waterhouse R.M."/>
            <person name="Zwick A."/>
            <person name="Pang H."/>
        </authorList>
    </citation>
    <scope>NUCLEOTIDE SEQUENCE [LARGE SCALE GENOMIC DNA]</scope>
    <source>
        <strain evidence="7">SYSU2018</strain>
    </source>
</reference>
<dbReference type="Pfam" id="PF00615">
    <property type="entry name" value="RGS"/>
    <property type="match status" value="1"/>
</dbReference>
<dbReference type="InterPro" id="IPR036871">
    <property type="entry name" value="PX_dom_sf"/>
</dbReference>
<dbReference type="SMART" id="SM00315">
    <property type="entry name" value="RGS"/>
    <property type="match status" value="1"/>
</dbReference>
<name>A0ABD2NUR4_9CUCU</name>
<evidence type="ECO:0000313" key="8">
    <source>
        <dbReference type="Proteomes" id="UP001516400"/>
    </source>
</evidence>
<keyword evidence="8" id="KW-1185">Reference proteome</keyword>
<sequence>MNYNSWYRIQIYKRYGCKKLGMDWFILYFTYIFNWCLLDNCVFICLVIFLVGFFSYLYAKLGNVDEFSKKLFGNPLTADDYFQGGLPQFKTKLDSPKRVIKSDNRVTGSDLIDSSLQEILGYIIRDYVLPWYNLISRDTEFPEVTVKRTAQALAINISNRIKEIDWVPYFTTRLVDEAASHLRLFRQARAKLKLQSSFKTARNSPLKDLKSSPKKSSHKRNKSETDINWYYNRTTEQEKMLGASKFCNAEKRKVKTLEEIFFDLEMVMEGNLICRDGVCENPNLEKEYLTELAQILLYILLPDEDFQCRPLRFLLREIVCNVVFLPLITMLSDPDYVNQTIIWLCLGDAPLPSEIFLNVIRITDSYDELKSTKELVSKEIQILRSRDSGGECDLVVKQKLSSLFYVLKLIDSRISKIDNADIPDPYSLEYVQLDNVRKIDLSLDQILKNNVALSYFMDYITSHNKQIDLFFYLNIEGWKVSVEQQLSDMHINKIKGITENIQSVYTTIRTTALSIFEQYLGEKSEHRVQVTPSLVQSLYFKIRNLSETPSDLWFDDVQHFIYNKMENHSDYLPAFKKSKIYIKLLQELDLLQQPVNEYDNISLNSDESLEITITEAKSDGIPSFSIQRPSENEAYLCTDNIPKTHRHMRSFSDVDVAVFTETDPNLTKSKNVHGTVEMASSAIEDHLQEKNLRSEKYSLSVNIIETGIVCEKGKTFGIYAIQVSRQYDTGFLEEWHIYRRYSDFHDLYSKVKEKYSDLAKLHFPGKKAFHNMDRAVLERRMKLLGSYMNEVCDSNVISAHSGLKELLMTFLEQGEYDRATGGPISTTINNLVNPIKSGMKTIKNMPEQLINTVDEVVGGITKVFHSKHGRPSESSRVGASIEETDDNIPLRIFLLLMDEVFDLKSRNQWLRRRIVTLLRQFIRTMFGDIVNRKILDYVSVMTSPKNVAHFLYVFKQSIWPNGNKYEKAPERDEHTKNRTRVAAKVALLSCLSDELKHIIGSETTRRGLLTVFELFQNPTLNRRLLYVLFEGTLCTLFPEKDMGKIICKLHSKSKRYQNWVKTQKSVQIPSAIK</sequence>
<dbReference type="InterPro" id="IPR013937">
    <property type="entry name" value="Sorting_nexin_C"/>
</dbReference>
<dbReference type="InterPro" id="IPR003114">
    <property type="entry name" value="Phox_assoc"/>
</dbReference>
<feature type="domain" description="PXA" evidence="6">
    <location>
        <begin position="109"/>
        <end position="350"/>
    </location>
</feature>
<evidence type="ECO:0000313" key="7">
    <source>
        <dbReference type="EMBL" id="KAL3282364.1"/>
    </source>
</evidence>
<evidence type="ECO:0000256" key="3">
    <source>
        <dbReference type="SAM" id="Phobius"/>
    </source>
</evidence>
<dbReference type="Gene3D" id="1.10.167.10">
    <property type="entry name" value="Regulator of G-protein Signalling 4, domain 2"/>
    <property type="match status" value="1"/>
</dbReference>
<dbReference type="EMBL" id="JABFTP020000144">
    <property type="protein sequence ID" value="KAL3282364.1"/>
    <property type="molecule type" value="Genomic_DNA"/>
</dbReference>
<dbReference type="Gene3D" id="3.30.1520.10">
    <property type="entry name" value="Phox-like domain"/>
    <property type="match status" value="1"/>
</dbReference>
<evidence type="ECO:0000256" key="2">
    <source>
        <dbReference type="SAM" id="MobiDB-lite"/>
    </source>
</evidence>
<proteinExistence type="inferred from homology"/>
<dbReference type="PROSITE" id="PS50132">
    <property type="entry name" value="RGS"/>
    <property type="match status" value="1"/>
</dbReference>
<evidence type="ECO:0000259" key="5">
    <source>
        <dbReference type="PROSITE" id="PS50195"/>
    </source>
</evidence>
<protein>
    <recommendedName>
        <fullName evidence="9">Sorting nexin-13</fullName>
    </recommendedName>
</protein>
<dbReference type="Pfam" id="PF02194">
    <property type="entry name" value="PXA"/>
    <property type="match status" value="1"/>
</dbReference>
<feature type="compositionally biased region" description="Basic residues" evidence="2">
    <location>
        <begin position="212"/>
        <end position="221"/>
    </location>
</feature>